<name>A0AAW0BQ29_9AGAR</name>
<dbReference type="EMBL" id="JAWWNJ010000028">
    <property type="protein sequence ID" value="KAK7028315.1"/>
    <property type="molecule type" value="Genomic_DNA"/>
</dbReference>
<evidence type="ECO:0000256" key="1">
    <source>
        <dbReference type="SAM" id="Coils"/>
    </source>
</evidence>
<feature type="compositionally biased region" description="Basic and acidic residues" evidence="2">
    <location>
        <begin position="94"/>
        <end position="122"/>
    </location>
</feature>
<keyword evidence="4" id="KW-1185">Reference proteome</keyword>
<feature type="coiled-coil region" evidence="1">
    <location>
        <begin position="225"/>
        <end position="326"/>
    </location>
</feature>
<dbReference type="Proteomes" id="UP001362999">
    <property type="component" value="Unassembled WGS sequence"/>
</dbReference>
<feature type="compositionally biased region" description="Basic and acidic residues" evidence="2">
    <location>
        <begin position="12"/>
        <end position="21"/>
    </location>
</feature>
<evidence type="ECO:0000313" key="4">
    <source>
        <dbReference type="Proteomes" id="UP001362999"/>
    </source>
</evidence>
<feature type="compositionally biased region" description="Basic and acidic residues" evidence="2">
    <location>
        <begin position="72"/>
        <end position="87"/>
    </location>
</feature>
<evidence type="ECO:0000313" key="3">
    <source>
        <dbReference type="EMBL" id="KAK7028315.1"/>
    </source>
</evidence>
<proteinExistence type="predicted"/>
<accession>A0AAW0BQ29</accession>
<sequence>MNSNSDHKHRNERGQENHRNDFPWNHGGYGAQTRQPPALKSHKVNSSAQSGFNPPPQGTRTVFDDSMIVDKAGNKRERETTPQRNSREASSSRSHRDREEEREDRHRRSAEPVTKRMKREDTPSIPGDFKPLFNDDSTDEIDGLGPLPADRVLSPELATSPSTLEAEAPKTKSERGPSALFDLGRSGIRALGNLISGGAPADATEGDSSRVQDALEVASLAQSELGHVAEQLRAAKEKCRKLEEQSANQQAALQKEVQRLTKEKMDNQNERVKLMEQTTKDAKYIKAVETDLRERRQEKTKHLERIENLVRERGSLNTQLKQLKNSLETRPLQTAPKASDLSLDPFDNKLDQVSEAALKSGVESLNDSLETFTMKVIDDAELVALDNANVRLSSFAPKEYDASNKLLAALNEHSHGEEKRGFLLDALLHQALIKELDYLFCSGDVFSHVLDEQRLFVHALKELTKREPWTVAQRWRSLAASVDPLPTKWQNDSILECADSVVTLLAWAYHQPLETFQPMLTQIQSQLDKIYTEARQLSLSVRRDMLSVRMKVLVPASEGDDFLPFSSECMDAAWSDMKVVEGDAVVSPYKFGLQRTDDTGRSSLLIKPKAVTTALLRWLACN</sequence>
<gene>
    <name evidence="3" type="ORF">R3P38DRAFT_2935337</name>
</gene>
<keyword evidence="1" id="KW-0175">Coiled coil</keyword>
<reference evidence="3 4" key="1">
    <citation type="journal article" date="2024" name="J Genomics">
        <title>Draft genome sequencing and assembly of Favolaschia claudopus CIRM-BRFM 2984 isolated from oak limbs.</title>
        <authorList>
            <person name="Navarro D."/>
            <person name="Drula E."/>
            <person name="Chaduli D."/>
            <person name="Cazenave R."/>
            <person name="Ahrendt S."/>
            <person name="Wang J."/>
            <person name="Lipzen A."/>
            <person name="Daum C."/>
            <person name="Barry K."/>
            <person name="Grigoriev I.V."/>
            <person name="Favel A."/>
            <person name="Rosso M.N."/>
            <person name="Martin F."/>
        </authorList>
    </citation>
    <scope>NUCLEOTIDE SEQUENCE [LARGE SCALE GENOMIC DNA]</scope>
    <source>
        <strain evidence="3 4">CIRM-BRFM 2984</strain>
    </source>
</reference>
<evidence type="ECO:0000256" key="2">
    <source>
        <dbReference type="SAM" id="MobiDB-lite"/>
    </source>
</evidence>
<protein>
    <submittedName>
        <fullName evidence="3">Uncharacterized protein</fullName>
    </submittedName>
</protein>
<feature type="region of interest" description="Disordered" evidence="2">
    <location>
        <begin position="1"/>
        <end position="179"/>
    </location>
</feature>
<dbReference type="AlphaFoldDB" id="A0AAW0BQ29"/>
<organism evidence="3 4">
    <name type="scientific">Favolaschia claudopus</name>
    <dbReference type="NCBI Taxonomy" id="2862362"/>
    <lineage>
        <taxon>Eukaryota</taxon>
        <taxon>Fungi</taxon>
        <taxon>Dikarya</taxon>
        <taxon>Basidiomycota</taxon>
        <taxon>Agaricomycotina</taxon>
        <taxon>Agaricomycetes</taxon>
        <taxon>Agaricomycetidae</taxon>
        <taxon>Agaricales</taxon>
        <taxon>Marasmiineae</taxon>
        <taxon>Mycenaceae</taxon>
        <taxon>Favolaschia</taxon>
    </lineage>
</organism>
<comment type="caution">
    <text evidence="3">The sequence shown here is derived from an EMBL/GenBank/DDBJ whole genome shotgun (WGS) entry which is preliminary data.</text>
</comment>